<dbReference type="AlphaFoldDB" id="A0A1H4WRM3"/>
<accession>A0A1H4WRM3</accession>
<keyword evidence="3" id="KW-1185">Reference proteome</keyword>
<dbReference type="EMBL" id="FNSO01000004">
    <property type="protein sequence ID" value="SEC95983.1"/>
    <property type="molecule type" value="Genomic_DNA"/>
</dbReference>
<dbReference type="RefSeq" id="WP_091312981.1">
    <property type="nucleotide sequence ID" value="NZ_FNSO01000004.1"/>
</dbReference>
<evidence type="ECO:0000256" key="1">
    <source>
        <dbReference type="SAM" id="SignalP"/>
    </source>
</evidence>
<gene>
    <name evidence="2" type="ORF">SAMN04489727_5762</name>
</gene>
<evidence type="ECO:0000313" key="3">
    <source>
        <dbReference type="Proteomes" id="UP000199622"/>
    </source>
</evidence>
<dbReference type="STRING" id="208445.SAMN04489727_5762"/>
<proteinExistence type="predicted"/>
<dbReference type="Proteomes" id="UP000199622">
    <property type="component" value="Unassembled WGS sequence"/>
</dbReference>
<feature type="chain" id="PRO_5011771313" evidence="1">
    <location>
        <begin position="28"/>
        <end position="711"/>
    </location>
</feature>
<organism evidence="2 3">
    <name type="scientific">Amycolatopsis tolypomycina</name>
    <dbReference type="NCBI Taxonomy" id="208445"/>
    <lineage>
        <taxon>Bacteria</taxon>
        <taxon>Bacillati</taxon>
        <taxon>Actinomycetota</taxon>
        <taxon>Actinomycetes</taxon>
        <taxon>Pseudonocardiales</taxon>
        <taxon>Pseudonocardiaceae</taxon>
        <taxon>Amycolatopsis</taxon>
    </lineage>
</organism>
<evidence type="ECO:0000313" key="2">
    <source>
        <dbReference type="EMBL" id="SEC95983.1"/>
    </source>
</evidence>
<keyword evidence="1" id="KW-0732">Signal</keyword>
<reference evidence="3" key="1">
    <citation type="submission" date="2016-10" db="EMBL/GenBank/DDBJ databases">
        <authorList>
            <person name="Varghese N."/>
            <person name="Submissions S."/>
        </authorList>
    </citation>
    <scope>NUCLEOTIDE SEQUENCE [LARGE SCALE GENOMIC DNA]</scope>
    <source>
        <strain evidence="3">DSM 44544</strain>
    </source>
</reference>
<name>A0A1H4WRM3_9PSEU</name>
<sequence length="711" mass="74849">MRRCLSAFAVLLAGSAGLTGLAPPASAAAAVPSSTVTLVTGDQVTVRTAPDGRDSWEIRPAAAKGMARALVHLRLGDRDYEVPGTALPYLGRGLDLSLFDVKALLAGAKAPVDPATFGAALAKQFTQDSARGRFGGQGLFANGVRYALAGAPQRQAARPRSVMRTVSVDATDIAGKPADTGVAFLYNTDDGNALGADENFNYFFGGTAKFSVPEGNYSALGLFWTLDADGNPTEVRFSAQPEFAVKADATVRVDAKRASSKVTWVTPRPALLDDTGFLFRRAAVTGPALLVDFDAGPGVPISVSPTAVPVRTGALQTYPYSRLVSPPGPGTPYEYVLQKASVGVIPQQRYVITAKDVAAVDATYYSEYSSLGLRQRSGMFSFEDISGRVSHPIQLPRKQTEYVSAAPDLGWFGGFSKYVLPGPFPGWAGGQREQFHSYRGGSAVTEEWNRFPLHPAGAVALLPLSDGRSYTLPGATRAGDLLRFSITPFSDNQPGHTGFGFYGESRDTITGHYRFTQDGTTLAEGEPMGATEVGFAQEVAPGPSTLGLTIDAGRTGPMYRQSTATHTEWTWRSQHVAGATLPPSLYCARGDGGPDRECAVEPLLTLGYAVGGLRPDGSTVSGPQSLDLTVGHLQQSTASPVTAATVQYSTDGTTWQDAPVTARGDGVFHADFGVVTQSFRGADVSLRVTASDAAGATISETITAAYHVYTS</sequence>
<dbReference type="OrthoDB" id="3586357at2"/>
<protein>
    <submittedName>
        <fullName evidence="2">Uncharacterized protein</fullName>
    </submittedName>
</protein>
<feature type="signal peptide" evidence="1">
    <location>
        <begin position="1"/>
        <end position="27"/>
    </location>
</feature>